<sequence>MDVSKTVTVAVVMNGLLAGVYFAFACAVTPALGRLDDRSFVEAFRSINTVIQNGWFLTVLFLAPIVTVVAAVLGGVQRHPSFWLLLAAAVCAVLTFVVTVVANVPLNDALDTARTATAGQYETARSAFEHAWRNWNVVRTVTGVAALALLAAAKTG</sequence>
<feature type="transmembrane region" description="Helical" evidence="1">
    <location>
        <begin position="12"/>
        <end position="33"/>
    </location>
</feature>
<evidence type="ECO:0000256" key="1">
    <source>
        <dbReference type="SAM" id="Phobius"/>
    </source>
</evidence>
<dbReference type="STRING" id="644548.SCNU_10796"/>
<dbReference type="OrthoDB" id="428263at2"/>
<comment type="caution">
    <text evidence="2">The sequence shown here is derived from an EMBL/GenBank/DDBJ whole genome shotgun (WGS) entry which is preliminary data.</text>
</comment>
<reference evidence="2 3" key="1">
    <citation type="journal article" date="2011" name="J. Bacteriol.">
        <title>Draft Genome Sequence of Gordonia neofelifaecis NRRL B-59395, a Cholesterol-Degrading Actinomycete.</title>
        <authorList>
            <person name="Ge F."/>
            <person name="Li W."/>
            <person name="Chen G."/>
            <person name="Liu Y."/>
            <person name="Zhang G."/>
            <person name="Yong B."/>
            <person name="Wang Q."/>
            <person name="Wang N."/>
            <person name="Huang Z."/>
            <person name="Li W."/>
            <person name="Wang J."/>
            <person name="Wu C."/>
            <person name="Xie Q."/>
            <person name="Liu G."/>
        </authorList>
    </citation>
    <scope>NUCLEOTIDE SEQUENCE [LARGE SCALE GENOMIC DNA]</scope>
    <source>
        <strain evidence="2 3">NRRL B-59395</strain>
    </source>
</reference>
<evidence type="ECO:0008006" key="4">
    <source>
        <dbReference type="Google" id="ProtNLM"/>
    </source>
</evidence>
<keyword evidence="1" id="KW-0812">Transmembrane</keyword>
<dbReference type="PROSITE" id="PS51257">
    <property type="entry name" value="PROKAR_LIPOPROTEIN"/>
    <property type="match status" value="1"/>
</dbReference>
<keyword evidence="1" id="KW-1133">Transmembrane helix</keyword>
<feature type="transmembrane region" description="Helical" evidence="1">
    <location>
        <begin position="54"/>
        <end position="76"/>
    </location>
</feature>
<dbReference type="EMBL" id="AEUD01000008">
    <property type="protein sequence ID" value="EGD55011.1"/>
    <property type="molecule type" value="Genomic_DNA"/>
</dbReference>
<evidence type="ECO:0000313" key="2">
    <source>
        <dbReference type="EMBL" id="EGD55011.1"/>
    </source>
</evidence>
<keyword evidence="3" id="KW-1185">Reference proteome</keyword>
<dbReference type="eggNOG" id="COG5500">
    <property type="taxonomic scope" value="Bacteria"/>
</dbReference>
<gene>
    <name evidence="2" type="ORF">SCNU_10796</name>
</gene>
<proteinExistence type="predicted"/>
<accession>F1YJS9</accession>
<keyword evidence="1" id="KW-0472">Membrane</keyword>
<protein>
    <recommendedName>
        <fullName evidence="4">DUF1772 domain-containing protein</fullName>
    </recommendedName>
</protein>
<name>F1YJS9_9ACTN</name>
<dbReference type="InterPro" id="IPR013901">
    <property type="entry name" value="Anthrone_oxy"/>
</dbReference>
<feature type="transmembrane region" description="Helical" evidence="1">
    <location>
        <begin position="82"/>
        <end position="104"/>
    </location>
</feature>
<organism evidence="2 3">
    <name type="scientific">Gordonia neofelifaecis NRRL B-59395</name>
    <dbReference type="NCBI Taxonomy" id="644548"/>
    <lineage>
        <taxon>Bacteria</taxon>
        <taxon>Bacillati</taxon>
        <taxon>Actinomycetota</taxon>
        <taxon>Actinomycetes</taxon>
        <taxon>Mycobacteriales</taxon>
        <taxon>Gordoniaceae</taxon>
        <taxon>Gordonia</taxon>
    </lineage>
</organism>
<dbReference type="Proteomes" id="UP000035065">
    <property type="component" value="Unassembled WGS sequence"/>
</dbReference>
<dbReference type="Pfam" id="PF08592">
    <property type="entry name" value="Anthrone_oxy"/>
    <property type="match status" value="1"/>
</dbReference>
<dbReference type="RefSeq" id="WP_009679381.1">
    <property type="nucleotide sequence ID" value="NZ_AEUD01000008.1"/>
</dbReference>
<evidence type="ECO:0000313" key="3">
    <source>
        <dbReference type="Proteomes" id="UP000035065"/>
    </source>
</evidence>
<dbReference type="AlphaFoldDB" id="F1YJS9"/>